<dbReference type="Proteomes" id="UP000030143">
    <property type="component" value="Unassembled WGS sequence"/>
</dbReference>
<dbReference type="FunFam" id="1.20.1720.10:FF:000009">
    <property type="entry name" value="MFS multidrug transporter"/>
    <property type="match status" value="1"/>
</dbReference>
<evidence type="ECO:0000256" key="4">
    <source>
        <dbReference type="ARBA" id="ARBA00009699"/>
    </source>
</evidence>
<keyword evidence="18" id="KW-1185">Reference proteome</keyword>
<accession>A0A0A2JM14</accession>
<evidence type="ECO:0000256" key="3">
    <source>
        <dbReference type="ARBA" id="ARBA00004308"/>
    </source>
</evidence>
<evidence type="ECO:0000256" key="6">
    <source>
        <dbReference type="ARBA" id="ARBA00022448"/>
    </source>
</evidence>
<dbReference type="FunFam" id="1.50.10.20:FF:000006">
    <property type="entry name" value="Mannan endo-1,6-alpha-mannosidase"/>
    <property type="match status" value="1"/>
</dbReference>
<feature type="region of interest" description="Disordered" evidence="14">
    <location>
        <begin position="930"/>
        <end position="950"/>
    </location>
</feature>
<evidence type="ECO:0000256" key="13">
    <source>
        <dbReference type="ARBA" id="ARBA00023295"/>
    </source>
</evidence>
<feature type="transmembrane region" description="Helical" evidence="15">
    <location>
        <begin position="963"/>
        <end position="985"/>
    </location>
</feature>
<dbReference type="GO" id="GO:0016052">
    <property type="term" value="P:carbohydrate catabolic process"/>
    <property type="evidence" value="ECO:0007669"/>
    <property type="project" value="InterPro"/>
</dbReference>
<dbReference type="RefSeq" id="XP_016598229.1">
    <property type="nucleotide sequence ID" value="XM_016745311.1"/>
</dbReference>
<protein>
    <recommendedName>
        <fullName evidence="5">mannan endo-1,6-alpha-mannosidase</fullName>
        <ecNumber evidence="5">3.2.1.101</ecNumber>
    </recommendedName>
</protein>
<evidence type="ECO:0000256" key="7">
    <source>
        <dbReference type="ARBA" id="ARBA00022692"/>
    </source>
</evidence>
<dbReference type="InterPro" id="IPR020846">
    <property type="entry name" value="MFS_dom"/>
</dbReference>
<keyword evidence="12" id="KW-0325">Glycoprotein</keyword>
<dbReference type="InterPro" id="IPR005198">
    <property type="entry name" value="Glyco_hydro_76"/>
</dbReference>
<feature type="transmembrane region" description="Helical" evidence="15">
    <location>
        <begin position="342"/>
        <end position="362"/>
    </location>
</feature>
<dbReference type="SUPFAM" id="SSF48208">
    <property type="entry name" value="Six-hairpin glycosidases"/>
    <property type="match status" value="1"/>
</dbReference>
<comment type="catalytic activity">
    <reaction evidence="1">
        <text>Random hydrolysis of (1-&gt;6)-alpha-D-mannosidic linkages in unbranched (1-&gt;6)-mannans.</text>
        <dbReference type="EC" id="3.2.1.101"/>
    </reaction>
</comment>
<evidence type="ECO:0000256" key="11">
    <source>
        <dbReference type="ARBA" id="ARBA00023136"/>
    </source>
</evidence>
<dbReference type="InterPro" id="IPR014480">
    <property type="entry name" value="Mannan-1_6-alpha_mannosidase"/>
</dbReference>
<evidence type="ECO:0000256" key="15">
    <source>
        <dbReference type="SAM" id="Phobius"/>
    </source>
</evidence>
<sequence length="987" mass="107485">MQPVHPPDSCATEPHPQPLCEIHPVDGENPHAPDPSQHKKSEGDQEKQAIDDELAPLHSVMPNGEKTFVIMAGSFAALFSPLSSSIYLPALPSLASDMNVSVSLINLTITTYVIFQGLAPSFIGSFSDIYGRRPAYIIAFVIYLGANIGLALQNNFTALMILRCMQSSGSSGTIALGTAVIADLSTRAERGKYIGYAGIGMALGPTLGPVIGGLLDHFLGWRSIFWFLVILSGVCFVVILVVFPETCRAVVGNGSVPPAPWNRPLWTLFVRTSRFDDEQGTADHSTIQELKKRPNPISALLIATQKEMGLVLLYGSFLYAGYMAVISTLSTELASRFGFNSIEIGLCYLPMGLGSISSRWVVGRLLDWNFRREAHLQGMIIHKNRQQEIGKFNIERARLAITLPLIYSASLCILAYGWVMQYRTPLAGPLVMLFFTGLTTTSAFNTLTTLVVDINYQSAATAAAANNLFRCLMGAGATAVASPLIKSIGIGWTATFIAGLWVLGSPALWVVFYRGGAVAAIILSSVARAITFDINDERTWWSSDPPFMSITEGNEKLTFEFITESIKDAASTSSYAMMKYYYGNETGQIPGAFPDKWWEGAPLLMALLEYWHFTGDTTYNEELSVALQWQSGTSGDYMPSNYSSYLGNDDQMFWGLAAMTATEFAFPDRSTGFSWLSLAQGVFNTQIKRWDTTSCGGGLRWQIWPYQSGYGMKNSISNGGLFQLSARLARYTGDAIYLKWANKIWDWSVSSPLLNNSTWNVADSTNVDNDCATQGNAQWTYNYGTFLMGAAYMYNYTNGTAQSQWLTAVNGLLNKTIDDFFITDGIIEDYYCEPAANCNNNEILFKGLTSTWLAFTALLVPSTYDTILAKLQTSGQAAAASCTGHNNGTCGVRWYKSTWDGWMGMEEQISATKIFTANLINFNNTAPVTSTTGGNSTSNPTAGDSDTTASTTTTTAITTADKAGAGIVTAVFVSGWIGIMCFMMLGS</sequence>
<evidence type="ECO:0000256" key="8">
    <source>
        <dbReference type="ARBA" id="ARBA00022729"/>
    </source>
</evidence>
<feature type="transmembrane region" description="Helical" evidence="15">
    <location>
        <begin position="100"/>
        <end position="123"/>
    </location>
</feature>
<dbReference type="STRING" id="27334.A0A0A2JM14"/>
<feature type="transmembrane region" description="Helical" evidence="15">
    <location>
        <begin position="431"/>
        <end position="456"/>
    </location>
</feature>
<dbReference type="InterPro" id="IPR008928">
    <property type="entry name" value="6-hairpin_glycosidase_sf"/>
</dbReference>
<keyword evidence="13 17" id="KW-0326">Glycosidase</keyword>
<reference evidence="17 18" key="1">
    <citation type="journal article" date="2015" name="Mol. Plant Microbe Interact.">
        <title>Genome, transcriptome, and functional analyses of Penicillium expansum provide new insights into secondary metabolism and pathogenicity.</title>
        <authorList>
            <person name="Ballester A.R."/>
            <person name="Marcet-Houben M."/>
            <person name="Levin E."/>
            <person name="Sela N."/>
            <person name="Selma-Lazaro C."/>
            <person name="Carmona L."/>
            <person name="Wisniewski M."/>
            <person name="Droby S."/>
            <person name="Gonzalez-Candelas L."/>
            <person name="Gabaldon T."/>
        </authorList>
    </citation>
    <scope>NUCLEOTIDE SEQUENCE [LARGE SCALE GENOMIC DNA]</scope>
    <source>
        <strain evidence="17 18">MD-8</strain>
    </source>
</reference>
<feature type="region of interest" description="Disordered" evidence="14">
    <location>
        <begin position="1"/>
        <end position="47"/>
    </location>
</feature>
<evidence type="ECO:0000256" key="5">
    <source>
        <dbReference type="ARBA" id="ARBA00012350"/>
    </source>
</evidence>
<dbReference type="EC" id="3.2.1.101" evidence="5"/>
<keyword evidence="11 15" id="KW-0472">Membrane</keyword>
<evidence type="ECO:0000256" key="9">
    <source>
        <dbReference type="ARBA" id="ARBA00022801"/>
    </source>
</evidence>
<feature type="transmembrane region" description="Helical" evidence="15">
    <location>
        <begin position="193"/>
        <end position="212"/>
    </location>
</feature>
<dbReference type="HOGENOM" id="CLU_012411_0_0_1"/>
<feature type="transmembrane region" description="Helical" evidence="15">
    <location>
        <begin position="224"/>
        <end position="243"/>
    </location>
</feature>
<dbReference type="InterPro" id="IPR036259">
    <property type="entry name" value="MFS_trans_sf"/>
</dbReference>
<evidence type="ECO:0000313" key="18">
    <source>
        <dbReference type="Proteomes" id="UP000030143"/>
    </source>
</evidence>
<evidence type="ECO:0000256" key="12">
    <source>
        <dbReference type="ARBA" id="ARBA00023180"/>
    </source>
</evidence>
<dbReference type="InterPro" id="IPR011701">
    <property type="entry name" value="MFS"/>
</dbReference>
<dbReference type="PANTHER" id="PTHR12145:SF37">
    <property type="entry name" value="MANNAN ENDO-1,6-ALPHA-MANNOSIDASE"/>
    <property type="match status" value="1"/>
</dbReference>
<dbReference type="PANTHER" id="PTHR12145">
    <property type="entry name" value="MANNAN ENDO-1,6-ALPHA-MANNOSIDASE DCW1"/>
    <property type="match status" value="1"/>
</dbReference>
<feature type="compositionally biased region" description="Basic and acidic residues" evidence="14">
    <location>
        <begin position="23"/>
        <end position="47"/>
    </location>
</feature>
<keyword evidence="10 15" id="KW-1133">Transmembrane helix</keyword>
<evidence type="ECO:0000256" key="2">
    <source>
        <dbReference type="ARBA" id="ARBA00004141"/>
    </source>
</evidence>
<keyword evidence="8" id="KW-0732">Signal</keyword>
<dbReference type="PROSITE" id="PS50850">
    <property type="entry name" value="MFS"/>
    <property type="match status" value="1"/>
</dbReference>
<evidence type="ECO:0000259" key="16">
    <source>
        <dbReference type="PROSITE" id="PS50850"/>
    </source>
</evidence>
<gene>
    <name evidence="17" type="ORF">PEX2_080410</name>
</gene>
<dbReference type="GeneID" id="27680731"/>
<dbReference type="AlphaFoldDB" id="A0A0A2JM14"/>
<keyword evidence="6" id="KW-0813">Transport</keyword>
<dbReference type="GO" id="GO:0016020">
    <property type="term" value="C:membrane"/>
    <property type="evidence" value="ECO:0007669"/>
    <property type="project" value="UniProtKB-SubCell"/>
</dbReference>
<evidence type="ECO:0000256" key="14">
    <source>
        <dbReference type="SAM" id="MobiDB-lite"/>
    </source>
</evidence>
<evidence type="ECO:0000256" key="1">
    <source>
        <dbReference type="ARBA" id="ARBA00001452"/>
    </source>
</evidence>
<evidence type="ECO:0000313" key="17">
    <source>
        <dbReference type="EMBL" id="KGO56434.1"/>
    </source>
</evidence>
<dbReference type="SUPFAM" id="SSF103473">
    <property type="entry name" value="MFS general substrate transporter"/>
    <property type="match status" value="1"/>
</dbReference>
<dbReference type="Pfam" id="PF03663">
    <property type="entry name" value="Glyco_hydro_76"/>
    <property type="match status" value="1"/>
</dbReference>
<dbReference type="Gene3D" id="1.20.1250.20">
    <property type="entry name" value="MFS general substrate transporter like domains"/>
    <property type="match status" value="1"/>
</dbReference>
<name>A0A0A2JM14_PENEN</name>
<feature type="transmembrane region" description="Helical" evidence="15">
    <location>
        <begin position="468"/>
        <end position="485"/>
    </location>
</feature>
<dbReference type="GO" id="GO:0012505">
    <property type="term" value="C:endomembrane system"/>
    <property type="evidence" value="ECO:0007669"/>
    <property type="project" value="UniProtKB-SubCell"/>
</dbReference>
<feature type="domain" description="Major facilitator superfamily (MFS) profile" evidence="16">
    <location>
        <begin position="69"/>
        <end position="516"/>
    </location>
</feature>
<comment type="caution">
    <text evidence="17">The sequence shown here is derived from an EMBL/GenBank/DDBJ whole genome shotgun (WGS) entry which is preliminary data.</text>
</comment>
<dbReference type="Gene3D" id="1.50.10.20">
    <property type="match status" value="1"/>
</dbReference>
<keyword evidence="9" id="KW-0378">Hydrolase</keyword>
<proteinExistence type="inferred from homology"/>
<dbReference type="VEuPathDB" id="FungiDB:PEXP_053440"/>
<dbReference type="GO" id="GO:0009272">
    <property type="term" value="P:fungal-type cell wall biogenesis"/>
    <property type="evidence" value="ECO:0007669"/>
    <property type="project" value="TreeGrafter"/>
</dbReference>
<dbReference type="GO" id="GO:0022857">
    <property type="term" value="F:transmembrane transporter activity"/>
    <property type="evidence" value="ECO:0007669"/>
    <property type="project" value="InterPro"/>
</dbReference>
<organism evidence="17 18">
    <name type="scientific">Penicillium expansum</name>
    <name type="common">Blue mold rot fungus</name>
    <dbReference type="NCBI Taxonomy" id="27334"/>
    <lineage>
        <taxon>Eukaryota</taxon>
        <taxon>Fungi</taxon>
        <taxon>Dikarya</taxon>
        <taxon>Ascomycota</taxon>
        <taxon>Pezizomycotina</taxon>
        <taxon>Eurotiomycetes</taxon>
        <taxon>Eurotiomycetidae</taxon>
        <taxon>Eurotiales</taxon>
        <taxon>Aspergillaceae</taxon>
        <taxon>Penicillium</taxon>
    </lineage>
</organism>
<dbReference type="GO" id="GO:0008496">
    <property type="term" value="F:mannan endo-1,6-alpha-mannosidase activity"/>
    <property type="evidence" value="ECO:0007669"/>
    <property type="project" value="UniProtKB-EC"/>
</dbReference>
<feature type="transmembrane region" description="Helical" evidence="15">
    <location>
        <begin position="135"/>
        <end position="152"/>
    </location>
</feature>
<feature type="transmembrane region" description="Helical" evidence="15">
    <location>
        <begin position="310"/>
        <end position="330"/>
    </location>
</feature>
<comment type="subcellular location">
    <subcellularLocation>
        <location evidence="3">Endomembrane system</location>
    </subcellularLocation>
    <subcellularLocation>
        <location evidence="2">Membrane</location>
        <topology evidence="2">Multi-pass membrane protein</topology>
    </subcellularLocation>
</comment>
<evidence type="ECO:0000256" key="10">
    <source>
        <dbReference type="ARBA" id="ARBA00022989"/>
    </source>
</evidence>
<dbReference type="Pfam" id="PF07690">
    <property type="entry name" value="MFS_1"/>
    <property type="match status" value="1"/>
</dbReference>
<feature type="transmembrane region" description="Helical" evidence="15">
    <location>
        <begin position="399"/>
        <end position="419"/>
    </location>
</feature>
<keyword evidence="7 15" id="KW-0812">Transmembrane</keyword>
<comment type="similarity">
    <text evidence="4">Belongs to the glycosyl hydrolase 76 family.</text>
</comment>
<dbReference type="EMBL" id="JQFZ01000170">
    <property type="protein sequence ID" value="KGO56434.1"/>
    <property type="molecule type" value="Genomic_DNA"/>
</dbReference>
<feature type="transmembrane region" description="Helical" evidence="15">
    <location>
        <begin position="68"/>
        <end position="88"/>
    </location>
</feature>